<dbReference type="Proteomes" id="UP001189429">
    <property type="component" value="Unassembled WGS sequence"/>
</dbReference>
<feature type="non-terminal residue" evidence="2">
    <location>
        <position position="1"/>
    </location>
</feature>
<name>A0ABN9UZ92_9DINO</name>
<organism evidence="2 3">
    <name type="scientific">Prorocentrum cordatum</name>
    <dbReference type="NCBI Taxonomy" id="2364126"/>
    <lineage>
        <taxon>Eukaryota</taxon>
        <taxon>Sar</taxon>
        <taxon>Alveolata</taxon>
        <taxon>Dinophyceae</taxon>
        <taxon>Prorocentrales</taxon>
        <taxon>Prorocentraceae</taxon>
        <taxon>Prorocentrum</taxon>
    </lineage>
</organism>
<comment type="caution">
    <text evidence="2">The sequence shown here is derived from an EMBL/GenBank/DDBJ whole genome shotgun (WGS) entry which is preliminary data.</text>
</comment>
<evidence type="ECO:0000313" key="2">
    <source>
        <dbReference type="EMBL" id="CAK0865533.1"/>
    </source>
</evidence>
<proteinExistence type="predicted"/>
<keyword evidence="3" id="KW-1185">Reference proteome</keyword>
<sequence length="193" mass="21595">EEELVQLNEKIHVLHHGPDADLSEVRRKYQELFREQLDPNGKPVPYETFRRYLRDMLDGLDPDPESQELILEQFIEEARSGRRAFAIPALSRESDLKVVSSPASATATSANASGTDTEDTELSWNPNLFVHEVEQENADGVAVPRSVLVDFAGRRPPPSMARKASAGEWRDARPIDVVLQETGLHGQLGWEGL</sequence>
<gene>
    <name evidence="2" type="ORF">PCOR1329_LOCUS53016</name>
</gene>
<feature type="region of interest" description="Disordered" evidence="1">
    <location>
        <begin position="101"/>
        <end position="120"/>
    </location>
</feature>
<feature type="compositionally biased region" description="Low complexity" evidence="1">
    <location>
        <begin position="101"/>
        <end position="115"/>
    </location>
</feature>
<protein>
    <submittedName>
        <fullName evidence="2">Uncharacterized protein</fullName>
    </submittedName>
</protein>
<evidence type="ECO:0000256" key="1">
    <source>
        <dbReference type="SAM" id="MobiDB-lite"/>
    </source>
</evidence>
<reference evidence="2" key="1">
    <citation type="submission" date="2023-10" db="EMBL/GenBank/DDBJ databases">
        <authorList>
            <person name="Chen Y."/>
            <person name="Shah S."/>
            <person name="Dougan E. K."/>
            <person name="Thang M."/>
            <person name="Chan C."/>
        </authorList>
    </citation>
    <scope>NUCLEOTIDE SEQUENCE [LARGE SCALE GENOMIC DNA]</scope>
</reference>
<dbReference type="EMBL" id="CAUYUJ010016459">
    <property type="protein sequence ID" value="CAK0865533.1"/>
    <property type="molecule type" value="Genomic_DNA"/>
</dbReference>
<evidence type="ECO:0000313" key="3">
    <source>
        <dbReference type="Proteomes" id="UP001189429"/>
    </source>
</evidence>
<accession>A0ABN9UZ92</accession>